<dbReference type="Proteomes" id="UP000641152">
    <property type="component" value="Unassembled WGS sequence"/>
</dbReference>
<dbReference type="EMBL" id="JACXST010000003">
    <property type="protein sequence ID" value="MBD9363326.1"/>
    <property type="molecule type" value="Genomic_DNA"/>
</dbReference>
<keyword evidence="4" id="KW-0378">Hydrolase</keyword>
<evidence type="ECO:0000256" key="3">
    <source>
        <dbReference type="ARBA" id="ARBA00011901"/>
    </source>
</evidence>
<dbReference type="PANTHER" id="PTHR30417">
    <property type="entry name" value="N-ACETYLMURAMOYL-L-ALANINE AMIDASE AMID"/>
    <property type="match status" value="1"/>
</dbReference>
<evidence type="ECO:0000256" key="5">
    <source>
        <dbReference type="ARBA" id="ARBA00023316"/>
    </source>
</evidence>
<evidence type="ECO:0000256" key="4">
    <source>
        <dbReference type="ARBA" id="ARBA00022801"/>
    </source>
</evidence>
<feature type="domain" description="N-acetylmuramoyl-L-alanine amidase" evidence="6">
    <location>
        <begin position="11"/>
        <end position="142"/>
    </location>
</feature>
<evidence type="ECO:0000313" key="7">
    <source>
        <dbReference type="EMBL" id="MBD9363326.1"/>
    </source>
</evidence>
<protein>
    <recommendedName>
        <fullName evidence="3">N-acetylmuramoyl-L-alanine amidase</fullName>
        <ecNumber evidence="3">3.5.1.28</ecNumber>
    </recommendedName>
</protein>
<reference evidence="7 8" key="1">
    <citation type="submission" date="2020-09" db="EMBL/GenBank/DDBJ databases">
        <title>Methylomonas albis sp. nov. and Methylomonas fluvii sp. nov.: Two cold-adapted methanotrophs from the River Elbe and an amended description of Methylovulum psychrotolerans strain Eb1.</title>
        <authorList>
            <person name="Bussmann I.K."/>
            <person name="Klings K.-W."/>
            <person name="Warnstedt J."/>
            <person name="Hoppert M."/>
            <person name="Saborowski A."/>
            <person name="Horn F."/>
            <person name="Liebner S."/>
        </authorList>
    </citation>
    <scope>NUCLEOTIDE SEQUENCE [LARGE SCALE GENOMIC DNA]</scope>
    <source>
        <strain evidence="7 8">EbB</strain>
    </source>
</reference>
<sequence length="251" mass="27093">MVQIESARIQSDSYGARTQKVDTLVLHYTALDIESSLRVLRYRGVSAHYVLAPDGVAYKILNNDEVAWHAGVSMWRGKKLVNGRSIGVEIVNLDGNKNDYPQAQVAALVELCRVIISENPSITNANVVGHSDVAPKRKVDPGKNFPWKLLADQGVGLWPKLSSTTQIGSDSQIQALLEQCGYAKPHGYGKKGEAYVMVDDPAFPPPGVTGVVAVGTKDILKAFQLHYQPSSATGTPNLTTMQLLEGLAAAQ</sequence>
<name>A0ABR9DKI9_9GAMM</name>
<organism evidence="7 8">
    <name type="scientific">Methylomonas fluvii</name>
    <dbReference type="NCBI Taxonomy" id="1854564"/>
    <lineage>
        <taxon>Bacteria</taxon>
        <taxon>Pseudomonadati</taxon>
        <taxon>Pseudomonadota</taxon>
        <taxon>Gammaproteobacteria</taxon>
        <taxon>Methylococcales</taxon>
        <taxon>Methylococcaceae</taxon>
        <taxon>Methylomonas</taxon>
    </lineage>
</organism>
<proteinExistence type="inferred from homology"/>
<keyword evidence="8" id="KW-1185">Reference proteome</keyword>
<dbReference type="CDD" id="cd06583">
    <property type="entry name" value="PGRP"/>
    <property type="match status" value="1"/>
</dbReference>
<dbReference type="InterPro" id="IPR051206">
    <property type="entry name" value="NAMLAA_amidase_2"/>
</dbReference>
<dbReference type="InterPro" id="IPR036505">
    <property type="entry name" value="Amidase/PGRP_sf"/>
</dbReference>
<evidence type="ECO:0000256" key="2">
    <source>
        <dbReference type="ARBA" id="ARBA00007553"/>
    </source>
</evidence>
<dbReference type="InterPro" id="IPR036366">
    <property type="entry name" value="PGBDSf"/>
</dbReference>
<dbReference type="InterPro" id="IPR002502">
    <property type="entry name" value="Amidase_domain"/>
</dbReference>
<evidence type="ECO:0000313" key="8">
    <source>
        <dbReference type="Proteomes" id="UP000641152"/>
    </source>
</evidence>
<dbReference type="InterPro" id="IPR036365">
    <property type="entry name" value="PGBD-like_sf"/>
</dbReference>
<dbReference type="SUPFAM" id="SSF47090">
    <property type="entry name" value="PGBD-like"/>
    <property type="match status" value="1"/>
</dbReference>
<dbReference type="Gene3D" id="1.10.101.10">
    <property type="entry name" value="PGBD-like superfamily/PGBD"/>
    <property type="match status" value="1"/>
</dbReference>
<evidence type="ECO:0000256" key="1">
    <source>
        <dbReference type="ARBA" id="ARBA00001561"/>
    </source>
</evidence>
<dbReference type="EC" id="3.5.1.28" evidence="3"/>
<gene>
    <name evidence="7" type="ORF">EBB_23150</name>
</gene>
<dbReference type="Gene3D" id="3.40.80.10">
    <property type="entry name" value="Peptidoglycan recognition protein-like"/>
    <property type="match status" value="1"/>
</dbReference>
<dbReference type="SMART" id="SM00644">
    <property type="entry name" value="Ami_2"/>
    <property type="match status" value="1"/>
</dbReference>
<evidence type="ECO:0000259" key="6">
    <source>
        <dbReference type="SMART" id="SM00644"/>
    </source>
</evidence>
<accession>A0ABR9DKI9</accession>
<keyword evidence="5" id="KW-0961">Cell wall biogenesis/degradation</keyword>
<comment type="catalytic activity">
    <reaction evidence="1">
        <text>Hydrolyzes the link between N-acetylmuramoyl residues and L-amino acid residues in certain cell-wall glycopeptides.</text>
        <dbReference type="EC" id="3.5.1.28"/>
    </reaction>
</comment>
<dbReference type="Pfam" id="PF01510">
    <property type="entry name" value="Amidase_2"/>
    <property type="match status" value="1"/>
</dbReference>
<comment type="similarity">
    <text evidence="2">Belongs to the N-acetylmuramoyl-L-alanine amidase 2 family.</text>
</comment>
<dbReference type="SUPFAM" id="SSF55846">
    <property type="entry name" value="N-acetylmuramoyl-L-alanine amidase-like"/>
    <property type="match status" value="1"/>
</dbReference>
<dbReference type="RefSeq" id="WP_192396015.1">
    <property type="nucleotide sequence ID" value="NZ_CAJHIU010000003.1"/>
</dbReference>
<comment type="caution">
    <text evidence="7">The sequence shown here is derived from an EMBL/GenBank/DDBJ whole genome shotgun (WGS) entry which is preliminary data.</text>
</comment>
<dbReference type="PANTHER" id="PTHR30417:SF1">
    <property type="entry name" value="N-ACETYLMURAMOYL-L-ALANINE AMIDASE AMID"/>
    <property type="match status" value="1"/>
</dbReference>